<dbReference type="EMBL" id="JAKZEL010000010">
    <property type="protein sequence ID" value="KAI4539526.1"/>
    <property type="molecule type" value="Genomic_DNA"/>
</dbReference>
<sequence length="175" mass="20185">MTYILCQAVCDNGKCSIEGLGRWYEVEERVILSRRSESRQCLSPDPPAEDRLTQSILNLHGNEAAFQVNENECAACSSLILCSTLECKETVALRNRNFSENKKYQRQGDKLTRESHKCEKEVGIIDANITQREKAGFLLRYAWFLNVFAEQQQQQWQQSSYNTVGRKDYMIFGVK</sequence>
<dbReference type="Proteomes" id="UP001214576">
    <property type="component" value="Unassembled WGS sequence"/>
</dbReference>
<accession>A0AAD4U5C4</accession>
<protein>
    <submittedName>
        <fullName evidence="1">Uncharacterized protein</fullName>
    </submittedName>
</protein>
<evidence type="ECO:0000313" key="1">
    <source>
        <dbReference type="EMBL" id="KAI4539526.1"/>
    </source>
</evidence>
<organism evidence="1 2">
    <name type="scientific">Ovis ammon polii</name>
    <dbReference type="NCBI Taxonomy" id="230172"/>
    <lineage>
        <taxon>Eukaryota</taxon>
        <taxon>Metazoa</taxon>
        <taxon>Chordata</taxon>
        <taxon>Craniata</taxon>
        <taxon>Vertebrata</taxon>
        <taxon>Euteleostomi</taxon>
        <taxon>Mammalia</taxon>
        <taxon>Eutheria</taxon>
        <taxon>Laurasiatheria</taxon>
        <taxon>Artiodactyla</taxon>
        <taxon>Ruminantia</taxon>
        <taxon>Pecora</taxon>
        <taxon>Bovidae</taxon>
        <taxon>Caprinae</taxon>
        <taxon>Ovis</taxon>
    </lineage>
</organism>
<reference evidence="1" key="1">
    <citation type="submission" date="2022-03" db="EMBL/GenBank/DDBJ databases">
        <title>Genomic analyses of argali, domestic sheep and their hybrids provide insights into chromosomal evolution, heterosis and genetic basis of agronomic traits.</title>
        <authorList>
            <person name="Li M."/>
        </authorList>
    </citation>
    <scope>NUCLEOTIDE SEQUENCE</scope>
    <source>
        <strain evidence="1">CAU-MHL-2022a</strain>
        <tissue evidence="1">Skin</tissue>
    </source>
</reference>
<proteinExistence type="predicted"/>
<keyword evidence="2" id="KW-1185">Reference proteome</keyword>
<evidence type="ECO:0000313" key="2">
    <source>
        <dbReference type="Proteomes" id="UP001214576"/>
    </source>
</evidence>
<comment type="caution">
    <text evidence="1">The sequence shown here is derived from an EMBL/GenBank/DDBJ whole genome shotgun (WGS) entry which is preliminary data.</text>
</comment>
<gene>
    <name evidence="1" type="ORF">MG293_009921</name>
</gene>
<dbReference type="AlphaFoldDB" id="A0AAD4U5C4"/>
<name>A0AAD4U5C4_OVIAM</name>